<dbReference type="Proteomes" id="UP001231124">
    <property type="component" value="Unassembled WGS sequence"/>
</dbReference>
<gene>
    <name evidence="1" type="ORF">QO012_004350</name>
</gene>
<reference evidence="1 2" key="1">
    <citation type="submission" date="2023-07" db="EMBL/GenBank/DDBJ databases">
        <title>Genomic Encyclopedia of Type Strains, Phase IV (KMG-IV): sequencing the most valuable type-strain genomes for metagenomic binning, comparative biology and taxonomic classification.</title>
        <authorList>
            <person name="Goeker M."/>
        </authorList>
    </citation>
    <scope>NUCLEOTIDE SEQUENCE [LARGE SCALE GENOMIC DNA]</scope>
    <source>
        <strain evidence="1 2">DSM 19013</strain>
    </source>
</reference>
<name>A0ABU0I5C5_9HYPH</name>
<evidence type="ECO:0000313" key="2">
    <source>
        <dbReference type="Proteomes" id="UP001231124"/>
    </source>
</evidence>
<keyword evidence="2" id="KW-1185">Reference proteome</keyword>
<sequence length="89" mass="9458">MAYRVCLYDVAALTADGRRGRRVNAAAYTGIAGDTRSFLIVSPSDLMTPAWAAASRVTGNPADGGVIELYPITEKPSDVPAVNFVPWTN</sequence>
<protein>
    <submittedName>
        <fullName evidence="1">Uncharacterized protein</fullName>
    </submittedName>
</protein>
<organism evidence="1 2">
    <name type="scientific">Methylobacterium aerolatum</name>
    <dbReference type="NCBI Taxonomy" id="418708"/>
    <lineage>
        <taxon>Bacteria</taxon>
        <taxon>Pseudomonadati</taxon>
        <taxon>Pseudomonadota</taxon>
        <taxon>Alphaproteobacteria</taxon>
        <taxon>Hyphomicrobiales</taxon>
        <taxon>Methylobacteriaceae</taxon>
        <taxon>Methylobacterium</taxon>
    </lineage>
</organism>
<evidence type="ECO:0000313" key="1">
    <source>
        <dbReference type="EMBL" id="MDQ0449827.1"/>
    </source>
</evidence>
<dbReference type="RefSeq" id="WP_238206308.1">
    <property type="nucleotide sequence ID" value="NZ_BPQE01000026.1"/>
</dbReference>
<accession>A0ABU0I5C5</accession>
<dbReference type="EMBL" id="JAUSVP010000018">
    <property type="protein sequence ID" value="MDQ0449827.1"/>
    <property type="molecule type" value="Genomic_DNA"/>
</dbReference>
<comment type="caution">
    <text evidence="1">The sequence shown here is derived from an EMBL/GenBank/DDBJ whole genome shotgun (WGS) entry which is preliminary data.</text>
</comment>
<proteinExistence type="predicted"/>